<reference evidence="1" key="1">
    <citation type="submission" date="2016-06" db="UniProtKB">
        <authorList>
            <consortium name="WormBaseParasite"/>
        </authorList>
    </citation>
    <scope>IDENTIFICATION</scope>
</reference>
<organism evidence="1">
    <name type="scientific">Onchocerca flexuosa</name>
    <dbReference type="NCBI Taxonomy" id="387005"/>
    <lineage>
        <taxon>Eukaryota</taxon>
        <taxon>Metazoa</taxon>
        <taxon>Ecdysozoa</taxon>
        <taxon>Nematoda</taxon>
        <taxon>Chromadorea</taxon>
        <taxon>Rhabditida</taxon>
        <taxon>Spirurina</taxon>
        <taxon>Spiruromorpha</taxon>
        <taxon>Filarioidea</taxon>
        <taxon>Onchocercidae</taxon>
        <taxon>Onchocerca</taxon>
    </lineage>
</organism>
<dbReference type="AlphaFoldDB" id="A0A183H1L0"/>
<dbReference type="WBParaSite" id="OFLC_0000136901-mRNA-1">
    <property type="protein sequence ID" value="OFLC_0000136901-mRNA-1"/>
    <property type="gene ID" value="OFLC_0000136901"/>
</dbReference>
<proteinExistence type="predicted"/>
<name>A0A183H1L0_9BILA</name>
<accession>A0A183H1L0</accession>
<sequence length="429" mass="48053">LIIICLVEEEEEEEEEEDSVANIRHPRFIYKVRSVQAPDHPTTSFHTIVPNASSLSPISSYMMKMDEKSIQKPNSNKYFNDESSLSRNPDHLPSSVITNTEQNPVPTITFNEGEQFPSFETHPGALNYLKEHHPEQMINSTDQIQELNSSYKGQFSGVPISIGLSFDNTDYTFNHEFDTSFPLPMNFETNKTDIPHYDEILLQDYNISRIQHAPLFGCTAENLYTFATSGFDLLGTNDPDNVNMTITDDHNSRQQIIIGLTQDGQVIIDGLTMPISKKLKNDQENASRMFCTSKTDEETVSLTMYQIPENLNEHLLNVKHLTGNEVVSGLNARGEFIIANTIDNSSWKSKHLMSVIMGLAASGQIIYGGCISDSKCVFTTSEKTIESNDHQAIVDIVANLTANNEKVVVGLTDSNFTSFNESLLRSDSF</sequence>
<protein>
    <submittedName>
        <fullName evidence="1">Nucleoporin_N domain-containing protein</fullName>
    </submittedName>
</protein>
<evidence type="ECO:0000313" key="1">
    <source>
        <dbReference type="WBParaSite" id="OFLC_0000136901-mRNA-1"/>
    </source>
</evidence>